<dbReference type="GO" id="GO:0031048">
    <property type="term" value="P:regulatory ncRNA-mediated heterochromatin formation"/>
    <property type="evidence" value="ECO:0007669"/>
    <property type="project" value="TreeGrafter"/>
</dbReference>
<dbReference type="InterPro" id="IPR045055">
    <property type="entry name" value="DNA2/NAM7-like"/>
</dbReference>
<dbReference type="AlphaFoldDB" id="A0A168PE63"/>
<dbReference type="InterPro" id="IPR041679">
    <property type="entry name" value="DNA2/NAM7-like_C"/>
</dbReference>
<accession>A0A168PE63</accession>
<evidence type="ECO:0000313" key="4">
    <source>
        <dbReference type="EMBL" id="SAM02230.1"/>
    </source>
</evidence>
<evidence type="ECO:0000256" key="1">
    <source>
        <dbReference type="SAM" id="MobiDB-lite"/>
    </source>
</evidence>
<dbReference type="PANTHER" id="PTHR10887">
    <property type="entry name" value="DNA2/NAM7 HELICASE FAMILY"/>
    <property type="match status" value="1"/>
</dbReference>
<protein>
    <recommendedName>
        <fullName evidence="6">DNA2/NAM7 helicase-like C-terminal domain-containing protein</fullName>
    </recommendedName>
</protein>
<reference evidence="4" key="1">
    <citation type="submission" date="2016-04" db="EMBL/GenBank/DDBJ databases">
        <authorList>
            <person name="Evans L.H."/>
            <person name="Alamgir A."/>
            <person name="Owens N."/>
            <person name="Weber N.D."/>
            <person name="Virtaneva K."/>
            <person name="Barbian K."/>
            <person name="Babar A."/>
            <person name="Rosenke K."/>
        </authorList>
    </citation>
    <scope>NUCLEOTIDE SEQUENCE [LARGE SCALE GENOMIC DNA]</scope>
    <source>
        <strain evidence="4">CBS 101.48</strain>
    </source>
</reference>
<evidence type="ECO:0000259" key="2">
    <source>
        <dbReference type="Pfam" id="PF13086"/>
    </source>
</evidence>
<dbReference type="PANTHER" id="PTHR10887:SF341">
    <property type="entry name" value="NFX1-TYPE ZINC FINGER-CONTAINING PROTEIN 1"/>
    <property type="match status" value="1"/>
</dbReference>
<sequence>MGKRIDTLVMDMYEEPCVDMYFLTEHKLLRPRQLESLWRLDKQEDKQTKSAGYDDWVVTSGHAADTTKPGPSKNNKRCSDNNNLNKKPGTPSIRAQRNPNHPVEALENHINAVEIWLNDAIEYTNRQDIISAFAEEMKNHIPEQQHGLVYGDDPIENNVQEEEEAQELVKNFREGLDLQGYESRFINIGTSYKTSSFHDASATDPFFGNSVSMFGQVIVSSNTNKRKAIDYNRSNPPSIISSSSSRRSNNNFSAKETPAVRFDFFGDDPHPNMMRSNPIDHADEELQQDEDEHEALERWMKTDDVTLWPLAVRLKAHKRWAAIRNRTIEQEIQAIILQYNQVSAEIHKQSILNDAKLCRANRVVGMTSMAASKYHDLLEEIKPTIVVVEEAAEMLESQIFTAFVPSLQHLVLIGDHQQVRPSTAVRALSEQHHLSVSLFERLVKNELPYTRLSHQRRMRPEIRTLIKPIYSNPPLQDHPSVYHPPNVRGMQRNVFFLAHEQPEDHVAGTQSAYNLYEARMAARLGYHLLLQGYNPKDITIVTMCNLAMIPWPFMSAVWPDYKGKENKIIILSLVRSNHQGQIGALDVGNHVCVGLSRVKHGMYILGNAEFLCDKSNLWNEIVSDMKDGTNDVIGTTLGLHCDTHNVTTQVQWPEDFTEVKEGGCSKLCGAILNCGHQCPLRCHSYGHDKVQCIENCYNVITLPLI</sequence>
<dbReference type="Pfam" id="PF13087">
    <property type="entry name" value="AAA_12"/>
    <property type="match status" value="2"/>
</dbReference>
<dbReference type="InterPro" id="IPR027417">
    <property type="entry name" value="P-loop_NTPase"/>
</dbReference>
<dbReference type="Proteomes" id="UP000078561">
    <property type="component" value="Unassembled WGS sequence"/>
</dbReference>
<evidence type="ECO:0000259" key="3">
    <source>
        <dbReference type="Pfam" id="PF13087"/>
    </source>
</evidence>
<feature type="region of interest" description="Disordered" evidence="1">
    <location>
        <begin position="62"/>
        <end position="98"/>
    </location>
</feature>
<proteinExistence type="predicted"/>
<evidence type="ECO:0008006" key="6">
    <source>
        <dbReference type="Google" id="ProtNLM"/>
    </source>
</evidence>
<dbReference type="OrthoDB" id="409395at2759"/>
<feature type="region of interest" description="Disordered" evidence="1">
    <location>
        <begin position="228"/>
        <end position="252"/>
    </location>
</feature>
<gene>
    <name evidence="4" type="primary">ABSGL_08001.1 scaffold 9429</name>
</gene>
<dbReference type="SUPFAM" id="SSF52540">
    <property type="entry name" value="P-loop containing nucleoside triphosphate hydrolases"/>
    <property type="match status" value="1"/>
</dbReference>
<evidence type="ECO:0000313" key="5">
    <source>
        <dbReference type="Proteomes" id="UP000078561"/>
    </source>
</evidence>
<feature type="domain" description="DNA2/NAM7 helicase-like C-terminal" evidence="3">
    <location>
        <begin position="434"/>
        <end position="543"/>
    </location>
</feature>
<dbReference type="Pfam" id="PF13086">
    <property type="entry name" value="AAA_11"/>
    <property type="match status" value="1"/>
</dbReference>
<dbReference type="STRING" id="4829.A0A168PE63"/>
<dbReference type="GO" id="GO:0031380">
    <property type="term" value="C:nuclear RNA-directed RNA polymerase complex"/>
    <property type="evidence" value="ECO:0007669"/>
    <property type="project" value="TreeGrafter"/>
</dbReference>
<dbReference type="GO" id="GO:0004386">
    <property type="term" value="F:helicase activity"/>
    <property type="evidence" value="ECO:0007669"/>
    <property type="project" value="InterPro"/>
</dbReference>
<feature type="domain" description="DNA2/NAM7 helicase helicase" evidence="2">
    <location>
        <begin position="295"/>
        <end position="421"/>
    </location>
</feature>
<dbReference type="CDD" id="cd18808">
    <property type="entry name" value="SF1_C_Upf1"/>
    <property type="match status" value="1"/>
</dbReference>
<keyword evidence="5" id="KW-1185">Reference proteome</keyword>
<feature type="domain" description="DNA2/NAM7 helicase-like C-terminal" evidence="3">
    <location>
        <begin position="561"/>
        <end position="608"/>
    </location>
</feature>
<dbReference type="EMBL" id="LT553750">
    <property type="protein sequence ID" value="SAM02230.1"/>
    <property type="molecule type" value="Genomic_DNA"/>
</dbReference>
<dbReference type="Gene3D" id="3.40.50.300">
    <property type="entry name" value="P-loop containing nucleotide triphosphate hydrolases"/>
    <property type="match status" value="3"/>
</dbReference>
<dbReference type="InParanoid" id="A0A168PE63"/>
<feature type="compositionally biased region" description="Low complexity" evidence="1">
    <location>
        <begin position="232"/>
        <end position="251"/>
    </location>
</feature>
<dbReference type="InterPro" id="IPR047187">
    <property type="entry name" value="SF1_C_Upf1"/>
</dbReference>
<organism evidence="4">
    <name type="scientific">Absidia glauca</name>
    <name type="common">Pin mould</name>
    <dbReference type="NCBI Taxonomy" id="4829"/>
    <lineage>
        <taxon>Eukaryota</taxon>
        <taxon>Fungi</taxon>
        <taxon>Fungi incertae sedis</taxon>
        <taxon>Mucoromycota</taxon>
        <taxon>Mucoromycotina</taxon>
        <taxon>Mucoromycetes</taxon>
        <taxon>Mucorales</taxon>
        <taxon>Cunninghamellaceae</taxon>
        <taxon>Absidia</taxon>
    </lineage>
</organism>
<name>A0A168PE63_ABSGL</name>
<dbReference type="InterPro" id="IPR041677">
    <property type="entry name" value="DNA2/NAM7_AAA_11"/>
</dbReference>